<protein>
    <submittedName>
        <fullName evidence="2">Uncharacterized protein</fullName>
    </submittedName>
</protein>
<gene>
    <name evidence="2" type="ORF">SDC9_159076</name>
</gene>
<dbReference type="EMBL" id="VSSQ01058029">
    <property type="protein sequence ID" value="MPN11768.1"/>
    <property type="molecule type" value="Genomic_DNA"/>
</dbReference>
<organism evidence="2">
    <name type="scientific">bioreactor metagenome</name>
    <dbReference type="NCBI Taxonomy" id="1076179"/>
    <lineage>
        <taxon>unclassified sequences</taxon>
        <taxon>metagenomes</taxon>
        <taxon>ecological metagenomes</taxon>
    </lineage>
</organism>
<dbReference type="AlphaFoldDB" id="A0A645FBM9"/>
<comment type="caution">
    <text evidence="2">The sequence shown here is derived from an EMBL/GenBank/DDBJ whole genome shotgun (WGS) entry which is preliminary data.</text>
</comment>
<feature type="region of interest" description="Disordered" evidence="1">
    <location>
        <begin position="1"/>
        <end position="77"/>
    </location>
</feature>
<proteinExistence type="predicted"/>
<evidence type="ECO:0000256" key="1">
    <source>
        <dbReference type="SAM" id="MobiDB-lite"/>
    </source>
</evidence>
<feature type="compositionally biased region" description="Basic and acidic residues" evidence="1">
    <location>
        <begin position="37"/>
        <end position="62"/>
    </location>
</feature>
<sequence>MPVHAAGYVGIQGGRHAGDGKFAGSQYAGDEMPIKPIENEHTADNRQDRAQHPDGNGKHNHDGQNGQINLPLGIQSG</sequence>
<reference evidence="2" key="1">
    <citation type="submission" date="2019-08" db="EMBL/GenBank/DDBJ databases">
        <authorList>
            <person name="Kucharzyk K."/>
            <person name="Murdoch R.W."/>
            <person name="Higgins S."/>
            <person name="Loffler F."/>
        </authorList>
    </citation>
    <scope>NUCLEOTIDE SEQUENCE</scope>
</reference>
<evidence type="ECO:0000313" key="2">
    <source>
        <dbReference type="EMBL" id="MPN11768.1"/>
    </source>
</evidence>
<accession>A0A645FBM9</accession>
<name>A0A645FBM9_9ZZZZ</name>